<evidence type="ECO:0000313" key="3">
    <source>
        <dbReference type="EMBL" id="CAA2623639.1"/>
    </source>
</evidence>
<reference evidence="3 4" key="1">
    <citation type="submission" date="2019-12" db="EMBL/GenBank/DDBJ databases">
        <authorList>
            <person name="Scholz U."/>
            <person name="Mascher M."/>
            <person name="Fiebig A."/>
        </authorList>
    </citation>
    <scope>NUCLEOTIDE SEQUENCE</scope>
</reference>
<accession>A0A7I8IYV5</accession>
<dbReference type="InterPro" id="IPR045034">
    <property type="entry name" value="O-acyltransferase_WSD1-like"/>
</dbReference>
<dbReference type="Pfam" id="PF06974">
    <property type="entry name" value="WS_DGAT_C"/>
    <property type="match status" value="1"/>
</dbReference>
<dbReference type="PANTHER" id="PTHR31650:SF41">
    <property type="entry name" value="O-ACYLTRANSFERASE WSD1-LIKE ISOFORM X1"/>
    <property type="match status" value="1"/>
</dbReference>
<evidence type="ECO:0000259" key="2">
    <source>
        <dbReference type="Pfam" id="PF06974"/>
    </source>
</evidence>
<evidence type="ECO:0000256" key="1">
    <source>
        <dbReference type="SAM" id="MobiDB-lite"/>
    </source>
</evidence>
<dbReference type="EMBL" id="CACRZD030000007">
    <property type="protein sequence ID" value="CAA6663176.1"/>
    <property type="molecule type" value="Genomic_DNA"/>
</dbReference>
<feature type="domain" description="O-acyltransferase WSD1 C-terminal" evidence="2">
    <location>
        <begin position="278"/>
        <end position="413"/>
    </location>
</feature>
<dbReference type="GO" id="GO:0019432">
    <property type="term" value="P:triglyceride biosynthetic process"/>
    <property type="evidence" value="ECO:0007669"/>
    <property type="project" value="TreeGrafter"/>
</dbReference>
<keyword evidence="4" id="KW-1185">Reference proteome</keyword>
<name>A0A7I8IYV5_SPIIN</name>
<protein>
    <recommendedName>
        <fullName evidence="2">O-acyltransferase WSD1 C-terminal domain-containing protein</fullName>
    </recommendedName>
</protein>
<organism evidence="3">
    <name type="scientific">Spirodela intermedia</name>
    <name type="common">Intermediate duckweed</name>
    <dbReference type="NCBI Taxonomy" id="51605"/>
    <lineage>
        <taxon>Eukaryota</taxon>
        <taxon>Viridiplantae</taxon>
        <taxon>Streptophyta</taxon>
        <taxon>Embryophyta</taxon>
        <taxon>Tracheophyta</taxon>
        <taxon>Spermatophyta</taxon>
        <taxon>Magnoliopsida</taxon>
        <taxon>Liliopsida</taxon>
        <taxon>Araceae</taxon>
        <taxon>Lemnoideae</taxon>
        <taxon>Spirodela</taxon>
    </lineage>
</organism>
<dbReference type="InterPro" id="IPR009721">
    <property type="entry name" value="O-acyltransferase_WSD1_C"/>
</dbReference>
<evidence type="ECO:0000313" key="4">
    <source>
        <dbReference type="Proteomes" id="UP001189122"/>
    </source>
</evidence>
<sequence length="484" mass="54095">MGRGEEAAELVPLYDEPASPLGRVTMLPLLEQVIHWVFSFQNPVDIDAVKAVLQSSLIKNCPRLRSPTYGEGDYGEDRENDIYINEYVAALASSPPMRREIPLWEMHVLPRRGGGGASCYDSTMRLGTVSPSWRSSSPAARERAGEPGIPITFSEAGGEGKRRAEFSLKGMWRTVKKAWNTLLYSVESSIQLVSPVDKTAIAGVRLLPRKLATLALCLDDIKTVKNKLNATINDVFVGIISCGIERYHKLKFSNDYVIRGNVAVSTRGEGSKKKKVAWGNKVSYFPLALHRRRRSRDPLSYVRKAIATLSRKKLSLQPQFSYKRCALILNLFGPKAIDFLSHQLYSNTDLILSNIVDPLDVVTFAKNHITKIGVTPTSPPLALEIHMLTYNGKAFLNVLVAADIIPDPELLCKSRVMDAEDYGSESINSQLTPIWMRMLPPAFQHLNKTRRNEQPKCREGNDPDFSIDLSAQICIESYQSAFHY</sequence>
<proteinExistence type="predicted"/>
<dbReference type="AlphaFoldDB" id="A0A7I8IYV5"/>
<dbReference type="GO" id="GO:0008374">
    <property type="term" value="F:O-acyltransferase activity"/>
    <property type="evidence" value="ECO:0007669"/>
    <property type="project" value="InterPro"/>
</dbReference>
<feature type="region of interest" description="Disordered" evidence="1">
    <location>
        <begin position="131"/>
        <end position="156"/>
    </location>
</feature>
<dbReference type="GO" id="GO:0005886">
    <property type="term" value="C:plasma membrane"/>
    <property type="evidence" value="ECO:0007669"/>
    <property type="project" value="TreeGrafter"/>
</dbReference>
<dbReference type="Proteomes" id="UP001189122">
    <property type="component" value="Unassembled WGS sequence"/>
</dbReference>
<dbReference type="PANTHER" id="PTHR31650">
    <property type="entry name" value="O-ACYLTRANSFERASE (WSD1-LIKE) FAMILY PROTEIN"/>
    <property type="match status" value="1"/>
</dbReference>
<gene>
    <name evidence="3" type="ORF">SI7747_07009561</name>
</gene>
<dbReference type="EMBL" id="LR743594">
    <property type="protein sequence ID" value="CAA2623639.1"/>
    <property type="molecule type" value="Genomic_DNA"/>
</dbReference>